<dbReference type="CDD" id="cd03354">
    <property type="entry name" value="LbH_SAT"/>
    <property type="match status" value="1"/>
</dbReference>
<organism evidence="6 7">
    <name type="scientific">Virgibacillus halodenitrificans</name>
    <name type="common">Bacillus halodenitrificans</name>
    <dbReference type="NCBI Taxonomy" id="1482"/>
    <lineage>
        <taxon>Bacteria</taxon>
        <taxon>Bacillati</taxon>
        <taxon>Bacillota</taxon>
        <taxon>Bacilli</taxon>
        <taxon>Bacillales</taxon>
        <taxon>Bacillaceae</taxon>
        <taxon>Virgibacillus</taxon>
    </lineage>
</organism>
<comment type="similarity">
    <text evidence="1">Belongs to the transferase hexapeptide repeat family.</text>
</comment>
<dbReference type="InterPro" id="IPR005881">
    <property type="entry name" value="Ser_O-AcTrfase"/>
</dbReference>
<protein>
    <recommendedName>
        <fullName evidence="2">Serine acetyltransferase</fullName>
    </recommendedName>
</protein>
<proteinExistence type="inferred from homology"/>
<reference evidence="6 7" key="1">
    <citation type="submission" date="2020-09" db="EMBL/GenBank/DDBJ databases">
        <title>Draft Genome Sequences of Oil-Oxidizing Bacteria Halomonas titanicae, Marinobacter lutaoensis, and Virgibacillus halodenitrificans Isolated from Highly Saline Environments.</title>
        <authorList>
            <person name="Grouzdev D.S."/>
            <person name="Sokolova D.S."/>
            <person name="Semenova E.M."/>
            <person name="Borzenkov I.A."/>
            <person name="Bidzhieva S.K."/>
            <person name="Poltaraus A.B."/>
            <person name="Nazina T.N."/>
        </authorList>
    </citation>
    <scope>NUCLEOTIDE SEQUENCE [LARGE SCALE GENOMIC DNA]</scope>
    <source>
        <strain evidence="6 7">VKM B-3472D</strain>
    </source>
</reference>
<dbReference type="RefSeq" id="WP_189776700.1">
    <property type="nucleotide sequence ID" value="NZ_JACWEZ010000001.1"/>
</dbReference>
<dbReference type="SUPFAM" id="SSF51161">
    <property type="entry name" value="Trimeric LpxA-like enzymes"/>
    <property type="match status" value="1"/>
</dbReference>
<dbReference type="InterPro" id="IPR011004">
    <property type="entry name" value="Trimer_LpxA-like_sf"/>
</dbReference>
<evidence type="ECO:0000313" key="6">
    <source>
        <dbReference type="EMBL" id="MBD1221301.1"/>
    </source>
</evidence>
<dbReference type="InterPro" id="IPR045304">
    <property type="entry name" value="LbH_SAT"/>
</dbReference>
<evidence type="ECO:0000256" key="4">
    <source>
        <dbReference type="ARBA" id="ARBA00022737"/>
    </source>
</evidence>
<keyword evidence="7" id="KW-1185">Reference proteome</keyword>
<dbReference type="EMBL" id="JACWEZ010000001">
    <property type="protein sequence ID" value="MBD1221301.1"/>
    <property type="molecule type" value="Genomic_DNA"/>
</dbReference>
<dbReference type="InterPro" id="IPR018357">
    <property type="entry name" value="Hexapep_transf_CS"/>
</dbReference>
<dbReference type="PROSITE" id="PS00101">
    <property type="entry name" value="HEXAPEP_TRANSFERASES"/>
    <property type="match status" value="1"/>
</dbReference>
<dbReference type="Proteomes" id="UP000621631">
    <property type="component" value="Unassembled WGS sequence"/>
</dbReference>
<evidence type="ECO:0000256" key="3">
    <source>
        <dbReference type="ARBA" id="ARBA00022679"/>
    </source>
</evidence>
<evidence type="ECO:0000256" key="5">
    <source>
        <dbReference type="ARBA" id="ARBA00023315"/>
    </source>
</evidence>
<keyword evidence="4" id="KW-0677">Repeat</keyword>
<gene>
    <name evidence="6" type="ORF">IC602_01595</name>
</gene>
<name>A0ABR7VJ44_VIRHA</name>
<evidence type="ECO:0000313" key="7">
    <source>
        <dbReference type="Proteomes" id="UP000621631"/>
    </source>
</evidence>
<dbReference type="Gene3D" id="2.160.10.10">
    <property type="entry name" value="Hexapeptide repeat proteins"/>
    <property type="match status" value="1"/>
</dbReference>
<accession>A0ABR7VJ44</accession>
<evidence type="ECO:0000256" key="1">
    <source>
        <dbReference type="ARBA" id="ARBA00007274"/>
    </source>
</evidence>
<evidence type="ECO:0000256" key="2">
    <source>
        <dbReference type="ARBA" id="ARBA00018522"/>
    </source>
</evidence>
<keyword evidence="3" id="KW-0808">Transferase</keyword>
<comment type="caution">
    <text evidence="6">The sequence shown here is derived from an EMBL/GenBank/DDBJ whole genome shotgun (WGS) entry which is preliminary data.</text>
</comment>
<dbReference type="Pfam" id="PF00132">
    <property type="entry name" value="Hexapep"/>
    <property type="match status" value="1"/>
</dbReference>
<dbReference type="InterPro" id="IPR001451">
    <property type="entry name" value="Hexapep"/>
</dbReference>
<dbReference type="PIRSF" id="PIRSF000441">
    <property type="entry name" value="CysE"/>
    <property type="match status" value="1"/>
</dbReference>
<dbReference type="PANTHER" id="PTHR42811">
    <property type="entry name" value="SERINE ACETYLTRANSFERASE"/>
    <property type="match status" value="1"/>
</dbReference>
<sequence>MAGYFNKIYHTANNLNRRKVPILPRLLIKLNRILFSCDVPLNPDIDKTVTFGHNGLGVVTHQKVKIGKGTKILPQVTIGGNMGKRKEIDGEMRTAPVIGDNVLIGAGAKILGPVKIGDNSLIGAGSVVMIDVPNNGVAAGVPAKIVKKSNF</sequence>
<keyword evidence="5" id="KW-0012">Acyltransferase</keyword>